<reference evidence="2 3" key="1">
    <citation type="journal article" date="2019" name="G3 (Bethesda)">
        <title>Sequencing of a Wild Apple (Malus baccata) Genome Unravels the Differences Between Cultivated and Wild Apple Species Regarding Disease Resistance and Cold Tolerance.</title>
        <authorList>
            <person name="Chen X."/>
        </authorList>
    </citation>
    <scope>NUCLEOTIDE SEQUENCE [LARGE SCALE GENOMIC DNA]</scope>
    <source>
        <strain evidence="3">cv. Shandingzi</strain>
        <tissue evidence="2">Leaves</tissue>
    </source>
</reference>
<keyword evidence="3" id="KW-1185">Reference proteome</keyword>
<dbReference type="STRING" id="106549.A0A540LXW7"/>
<dbReference type="Proteomes" id="UP000315295">
    <property type="component" value="Unassembled WGS sequence"/>
</dbReference>
<dbReference type="AlphaFoldDB" id="A0A540LXW7"/>
<comment type="caution">
    <text evidence="2">The sequence shown here is derived from an EMBL/GenBank/DDBJ whole genome shotgun (WGS) entry which is preliminary data.</text>
</comment>
<protein>
    <submittedName>
        <fullName evidence="2">Uncharacterized protein</fullName>
    </submittedName>
</protein>
<keyword evidence="1" id="KW-0812">Transmembrane</keyword>
<organism evidence="2 3">
    <name type="scientific">Malus baccata</name>
    <name type="common">Siberian crab apple</name>
    <name type="synonym">Pyrus baccata</name>
    <dbReference type="NCBI Taxonomy" id="106549"/>
    <lineage>
        <taxon>Eukaryota</taxon>
        <taxon>Viridiplantae</taxon>
        <taxon>Streptophyta</taxon>
        <taxon>Embryophyta</taxon>
        <taxon>Tracheophyta</taxon>
        <taxon>Spermatophyta</taxon>
        <taxon>Magnoliopsida</taxon>
        <taxon>eudicotyledons</taxon>
        <taxon>Gunneridae</taxon>
        <taxon>Pentapetalae</taxon>
        <taxon>rosids</taxon>
        <taxon>fabids</taxon>
        <taxon>Rosales</taxon>
        <taxon>Rosaceae</taxon>
        <taxon>Amygdaloideae</taxon>
        <taxon>Maleae</taxon>
        <taxon>Malus</taxon>
    </lineage>
</organism>
<sequence length="80" mass="8939">MTKHYVGWVAAQKRWLLAFLVMLSASTVIAFFIRSTFDTCDLNGLDVVDKRVSLGEPIGTNLSPLNFMKSKIVLLVSHLL</sequence>
<evidence type="ECO:0000313" key="3">
    <source>
        <dbReference type="Proteomes" id="UP000315295"/>
    </source>
</evidence>
<keyword evidence="1" id="KW-1133">Transmembrane helix</keyword>
<accession>A0A540LXW7</accession>
<name>A0A540LXW7_MALBA</name>
<evidence type="ECO:0000256" key="1">
    <source>
        <dbReference type="SAM" id="Phobius"/>
    </source>
</evidence>
<gene>
    <name evidence="2" type="ORF">C1H46_023096</name>
</gene>
<feature type="transmembrane region" description="Helical" evidence="1">
    <location>
        <begin position="15"/>
        <end position="33"/>
    </location>
</feature>
<proteinExistence type="predicted"/>
<evidence type="ECO:0000313" key="2">
    <source>
        <dbReference type="EMBL" id="TQD91345.1"/>
    </source>
</evidence>
<dbReference type="EMBL" id="VIEB01000423">
    <property type="protein sequence ID" value="TQD91345.1"/>
    <property type="molecule type" value="Genomic_DNA"/>
</dbReference>
<keyword evidence="1" id="KW-0472">Membrane</keyword>